<reference evidence="1" key="1">
    <citation type="submission" date="2014-09" db="EMBL/GenBank/DDBJ databases">
        <authorList>
            <person name="Magalhaes I.L.F."/>
            <person name="Oliveira U."/>
            <person name="Santos F.R."/>
            <person name="Vidigal T.H.D.A."/>
            <person name="Brescovit A.D."/>
            <person name="Santos A.J."/>
        </authorList>
    </citation>
    <scope>NUCLEOTIDE SEQUENCE</scope>
    <source>
        <tissue evidence="1">Shoot tissue taken approximately 20 cm above the soil surface</tissue>
    </source>
</reference>
<accession>A0A0A9A5U8</accession>
<organism evidence="1">
    <name type="scientific">Arundo donax</name>
    <name type="common">Giant reed</name>
    <name type="synonym">Donax arundinaceus</name>
    <dbReference type="NCBI Taxonomy" id="35708"/>
    <lineage>
        <taxon>Eukaryota</taxon>
        <taxon>Viridiplantae</taxon>
        <taxon>Streptophyta</taxon>
        <taxon>Embryophyta</taxon>
        <taxon>Tracheophyta</taxon>
        <taxon>Spermatophyta</taxon>
        <taxon>Magnoliopsida</taxon>
        <taxon>Liliopsida</taxon>
        <taxon>Poales</taxon>
        <taxon>Poaceae</taxon>
        <taxon>PACMAD clade</taxon>
        <taxon>Arundinoideae</taxon>
        <taxon>Arundineae</taxon>
        <taxon>Arundo</taxon>
    </lineage>
</organism>
<sequence length="30" mass="3455">MVLCILHGHCSCSYHIQVQHQKIHNVTPDI</sequence>
<name>A0A0A9A5U8_ARUDO</name>
<protein>
    <submittedName>
        <fullName evidence="1">Uncharacterized protein</fullName>
    </submittedName>
</protein>
<evidence type="ECO:0000313" key="1">
    <source>
        <dbReference type="EMBL" id="JAD47029.1"/>
    </source>
</evidence>
<proteinExistence type="predicted"/>
<dbReference type="EMBL" id="GBRH01250866">
    <property type="protein sequence ID" value="JAD47029.1"/>
    <property type="molecule type" value="Transcribed_RNA"/>
</dbReference>
<reference evidence="1" key="2">
    <citation type="journal article" date="2015" name="Data Brief">
        <title>Shoot transcriptome of the giant reed, Arundo donax.</title>
        <authorList>
            <person name="Barrero R.A."/>
            <person name="Guerrero F.D."/>
            <person name="Moolhuijzen P."/>
            <person name="Goolsby J.A."/>
            <person name="Tidwell J."/>
            <person name="Bellgard S.E."/>
            <person name="Bellgard M.I."/>
        </authorList>
    </citation>
    <scope>NUCLEOTIDE SEQUENCE</scope>
    <source>
        <tissue evidence="1">Shoot tissue taken approximately 20 cm above the soil surface</tissue>
    </source>
</reference>
<dbReference type="AlphaFoldDB" id="A0A0A9A5U8"/>